<sequence>MGLHVVDVAGAGVHADQLAGGGRGVEPADGHDLVRAEGAAHDLPRQLGGDRAEALEVCCVVRAAEQRGVGHHHAEGDRE</sequence>
<dbReference type="Proteomes" id="UP001204524">
    <property type="component" value="Unassembled WGS sequence"/>
</dbReference>
<organism evidence="1 2">
    <name type="scientific">Nocardioides pinisoli</name>
    <dbReference type="NCBI Taxonomy" id="2950279"/>
    <lineage>
        <taxon>Bacteria</taxon>
        <taxon>Bacillati</taxon>
        <taxon>Actinomycetota</taxon>
        <taxon>Actinomycetes</taxon>
        <taxon>Propionibacteriales</taxon>
        <taxon>Nocardioidaceae</taxon>
        <taxon>Nocardioides</taxon>
    </lineage>
</organism>
<evidence type="ECO:0000313" key="2">
    <source>
        <dbReference type="Proteomes" id="UP001204524"/>
    </source>
</evidence>
<comment type="caution">
    <text evidence="1">The sequence shown here is derived from an EMBL/GenBank/DDBJ whole genome shotgun (WGS) entry which is preliminary data.</text>
</comment>
<name>A0ABT1KZH1_9ACTN</name>
<proteinExistence type="predicted"/>
<protein>
    <submittedName>
        <fullName evidence="1">Uncharacterized protein</fullName>
    </submittedName>
</protein>
<reference evidence="1 2" key="1">
    <citation type="submission" date="2022-06" db="EMBL/GenBank/DDBJ databases">
        <authorList>
            <person name="So Y."/>
        </authorList>
    </citation>
    <scope>NUCLEOTIDE SEQUENCE [LARGE SCALE GENOMIC DNA]</scope>
    <source>
        <strain evidence="1 2">STR3</strain>
    </source>
</reference>
<evidence type="ECO:0000313" key="1">
    <source>
        <dbReference type="EMBL" id="MCP3422423.1"/>
    </source>
</evidence>
<accession>A0ABT1KZH1</accession>
<keyword evidence="2" id="KW-1185">Reference proteome</keyword>
<dbReference type="EMBL" id="JANARS010000004">
    <property type="protein sequence ID" value="MCP3422423.1"/>
    <property type="molecule type" value="Genomic_DNA"/>
</dbReference>
<gene>
    <name evidence="1" type="ORF">NCI01_11495</name>
</gene>